<accession>A0A5E4PHZ7</accession>
<protein>
    <recommendedName>
        <fullName evidence="4">Adhesin</fullName>
    </recommendedName>
</protein>
<dbReference type="RefSeq" id="WP_148339448.1">
    <property type="nucleotide sequence ID" value="NZ_LR699119.1"/>
</dbReference>
<proteinExistence type="predicted"/>
<feature type="chain" id="PRO_5022809457" description="Adhesin" evidence="1">
    <location>
        <begin position="26"/>
        <end position="147"/>
    </location>
</feature>
<evidence type="ECO:0000313" key="2">
    <source>
        <dbReference type="EMBL" id="VVC76215.1"/>
    </source>
</evidence>
<gene>
    <name evidence="2" type="ORF">AQUSIP_15210</name>
</gene>
<feature type="signal peptide" evidence="1">
    <location>
        <begin position="1"/>
        <end position="25"/>
    </location>
</feature>
<dbReference type="KEGG" id="asip:AQUSIP_15210"/>
<name>A0A5E4PHZ7_9COXI</name>
<dbReference type="EMBL" id="LR699119">
    <property type="protein sequence ID" value="VVC76215.1"/>
    <property type="molecule type" value="Genomic_DNA"/>
</dbReference>
<organism evidence="2 3">
    <name type="scientific">Aquicella siphonis</name>
    <dbReference type="NCBI Taxonomy" id="254247"/>
    <lineage>
        <taxon>Bacteria</taxon>
        <taxon>Pseudomonadati</taxon>
        <taxon>Pseudomonadota</taxon>
        <taxon>Gammaproteobacteria</taxon>
        <taxon>Legionellales</taxon>
        <taxon>Coxiellaceae</taxon>
        <taxon>Aquicella</taxon>
    </lineage>
</organism>
<dbReference type="AlphaFoldDB" id="A0A5E4PHZ7"/>
<keyword evidence="1" id="KW-0732">Signal</keyword>
<keyword evidence="3" id="KW-1185">Reference proteome</keyword>
<evidence type="ECO:0000313" key="3">
    <source>
        <dbReference type="Proteomes" id="UP000324194"/>
    </source>
</evidence>
<evidence type="ECO:0000256" key="1">
    <source>
        <dbReference type="SAM" id="SignalP"/>
    </source>
</evidence>
<dbReference type="Proteomes" id="UP000324194">
    <property type="component" value="Chromosome 1"/>
</dbReference>
<evidence type="ECO:0008006" key="4">
    <source>
        <dbReference type="Google" id="ProtNLM"/>
    </source>
</evidence>
<dbReference type="OrthoDB" id="5652309at2"/>
<sequence>MKRKISLAAVLGVSILAISPFSVYADPAGIRVTVQCPGTNNGANVITNFGDYAAGYGMETIENQGQFPVYFKSAVLSPNTPANLSSYYNRSVQYDSTSGRVSCNYSSSNLTEPDLTVAYVLTNGKGGAVLASDSIGVTFSLPVGRSG</sequence>
<reference evidence="2 3" key="1">
    <citation type="submission" date="2019-08" db="EMBL/GenBank/DDBJ databases">
        <authorList>
            <person name="Guy L."/>
        </authorList>
    </citation>
    <scope>NUCLEOTIDE SEQUENCE [LARGE SCALE GENOMIC DNA]</scope>
    <source>
        <strain evidence="2 3">SGT-108</strain>
    </source>
</reference>